<protein>
    <submittedName>
        <fullName evidence="3">Uncharacterized protein</fullName>
    </submittedName>
</protein>
<feature type="compositionally biased region" description="Basic residues" evidence="2">
    <location>
        <begin position="199"/>
        <end position="208"/>
    </location>
</feature>
<feature type="compositionally biased region" description="Polar residues" evidence="2">
    <location>
        <begin position="211"/>
        <end position="229"/>
    </location>
</feature>
<keyword evidence="1" id="KW-0175">Coiled coil</keyword>
<keyword evidence="4" id="KW-1185">Reference proteome</keyword>
<gene>
    <name evidence="3" type="ORF">CONPUDRAFT_78477</name>
</gene>
<evidence type="ECO:0000313" key="4">
    <source>
        <dbReference type="Proteomes" id="UP000053558"/>
    </source>
</evidence>
<evidence type="ECO:0000313" key="3">
    <source>
        <dbReference type="EMBL" id="EIW73827.1"/>
    </source>
</evidence>
<organism evidence="3 4">
    <name type="scientific">Coniophora puteana (strain RWD-64-598)</name>
    <name type="common">Brown rot fungus</name>
    <dbReference type="NCBI Taxonomy" id="741705"/>
    <lineage>
        <taxon>Eukaryota</taxon>
        <taxon>Fungi</taxon>
        <taxon>Dikarya</taxon>
        <taxon>Basidiomycota</taxon>
        <taxon>Agaricomycotina</taxon>
        <taxon>Agaricomycetes</taxon>
        <taxon>Agaricomycetidae</taxon>
        <taxon>Boletales</taxon>
        <taxon>Coniophorineae</taxon>
        <taxon>Coniophoraceae</taxon>
        <taxon>Coniophora</taxon>
    </lineage>
</organism>
<dbReference type="KEGG" id="cput:CONPUDRAFT_78477"/>
<name>R7SDJ2_CONPW</name>
<reference evidence="4" key="1">
    <citation type="journal article" date="2012" name="Science">
        <title>The Paleozoic origin of enzymatic lignin decomposition reconstructed from 31 fungal genomes.</title>
        <authorList>
            <person name="Floudas D."/>
            <person name="Binder M."/>
            <person name="Riley R."/>
            <person name="Barry K."/>
            <person name="Blanchette R.A."/>
            <person name="Henrissat B."/>
            <person name="Martinez A.T."/>
            <person name="Otillar R."/>
            <person name="Spatafora J.W."/>
            <person name="Yadav J.S."/>
            <person name="Aerts A."/>
            <person name="Benoit I."/>
            <person name="Boyd A."/>
            <person name="Carlson A."/>
            <person name="Copeland A."/>
            <person name="Coutinho P.M."/>
            <person name="de Vries R.P."/>
            <person name="Ferreira P."/>
            <person name="Findley K."/>
            <person name="Foster B."/>
            <person name="Gaskell J."/>
            <person name="Glotzer D."/>
            <person name="Gorecki P."/>
            <person name="Heitman J."/>
            <person name="Hesse C."/>
            <person name="Hori C."/>
            <person name="Igarashi K."/>
            <person name="Jurgens J.A."/>
            <person name="Kallen N."/>
            <person name="Kersten P."/>
            <person name="Kohler A."/>
            <person name="Kuees U."/>
            <person name="Kumar T.K.A."/>
            <person name="Kuo A."/>
            <person name="LaButti K."/>
            <person name="Larrondo L.F."/>
            <person name="Lindquist E."/>
            <person name="Ling A."/>
            <person name="Lombard V."/>
            <person name="Lucas S."/>
            <person name="Lundell T."/>
            <person name="Martin R."/>
            <person name="McLaughlin D.J."/>
            <person name="Morgenstern I."/>
            <person name="Morin E."/>
            <person name="Murat C."/>
            <person name="Nagy L.G."/>
            <person name="Nolan M."/>
            <person name="Ohm R.A."/>
            <person name="Patyshakuliyeva A."/>
            <person name="Rokas A."/>
            <person name="Ruiz-Duenas F.J."/>
            <person name="Sabat G."/>
            <person name="Salamov A."/>
            <person name="Samejima M."/>
            <person name="Schmutz J."/>
            <person name="Slot J.C."/>
            <person name="St John F."/>
            <person name="Stenlid J."/>
            <person name="Sun H."/>
            <person name="Sun S."/>
            <person name="Syed K."/>
            <person name="Tsang A."/>
            <person name="Wiebenga A."/>
            <person name="Young D."/>
            <person name="Pisabarro A."/>
            <person name="Eastwood D.C."/>
            <person name="Martin F."/>
            <person name="Cullen D."/>
            <person name="Grigoriev I.V."/>
            <person name="Hibbett D.S."/>
        </authorList>
    </citation>
    <scope>NUCLEOTIDE SEQUENCE [LARGE SCALE GENOMIC DNA]</scope>
    <source>
        <strain evidence="4">RWD-64-598 SS2</strain>
    </source>
</reference>
<feature type="region of interest" description="Disordered" evidence="2">
    <location>
        <begin position="157"/>
        <end position="261"/>
    </location>
</feature>
<evidence type="ECO:0000256" key="2">
    <source>
        <dbReference type="SAM" id="MobiDB-lite"/>
    </source>
</evidence>
<dbReference type="EMBL" id="JH711653">
    <property type="protein sequence ID" value="EIW73827.1"/>
    <property type="molecule type" value="Genomic_DNA"/>
</dbReference>
<accession>R7SDJ2</accession>
<dbReference type="Proteomes" id="UP000053558">
    <property type="component" value="Unassembled WGS sequence"/>
</dbReference>
<dbReference type="RefSeq" id="XP_007775995.1">
    <property type="nucleotide sequence ID" value="XM_007777805.1"/>
</dbReference>
<proteinExistence type="predicted"/>
<dbReference type="AlphaFoldDB" id="R7SDJ2"/>
<feature type="coiled-coil region" evidence="1">
    <location>
        <begin position="303"/>
        <end position="337"/>
    </location>
</feature>
<dbReference type="GeneID" id="19209771"/>
<sequence>MSPRPPMPPFMPTLDFDWPTGAQQVQLVYNIFEGRLRGALAKKEHVAPDDFDRHWLKMIIPILKVLDYIQEQKGLTASPALMAMLYGGRPTKDGAFRAVEKVLRDTAPNFVPPADLGSDLWWAAWGTPVVSPLLPPSEDPLTQLPPLRLRDHSPMAISVHDDGDTEPAVETGQRPPADIDLAQSDREETEMEEGAKKTGQAKKKRKRENSHTAGGSSAAGEQSTAQPQERTAPKKQKKVRLATTTKAPTAGGSKQAAAPADQRIEDMTPARAAKAAAAAVATLQREVEGYGTTLNDIVQRVNCIATAEQVEALRREVAELTKSRKEMAEKLKAFEAAHGGRTSRQ</sequence>
<evidence type="ECO:0000256" key="1">
    <source>
        <dbReference type="SAM" id="Coils"/>
    </source>
</evidence>